<name>A0A5B6V0D8_9ROSI</name>
<reference evidence="2" key="1">
    <citation type="journal article" date="2019" name="Plant Biotechnol. J.">
        <title>Genome sequencing of the Australian wild diploid species Gossypium australe highlights disease resistance and delayed gland morphogenesis.</title>
        <authorList>
            <person name="Cai Y."/>
            <person name="Cai X."/>
            <person name="Wang Q."/>
            <person name="Wang P."/>
            <person name="Zhang Y."/>
            <person name="Cai C."/>
            <person name="Xu Y."/>
            <person name="Wang K."/>
            <person name="Zhou Z."/>
            <person name="Wang C."/>
            <person name="Geng S."/>
            <person name="Li B."/>
            <person name="Dong Q."/>
            <person name="Hou Y."/>
            <person name="Wang H."/>
            <person name="Ai P."/>
            <person name="Liu Z."/>
            <person name="Yi F."/>
            <person name="Sun M."/>
            <person name="An G."/>
            <person name="Cheng J."/>
            <person name="Zhang Y."/>
            <person name="Shi Q."/>
            <person name="Xie Y."/>
            <person name="Shi X."/>
            <person name="Chang Y."/>
            <person name="Huang F."/>
            <person name="Chen Y."/>
            <person name="Hong S."/>
            <person name="Mi L."/>
            <person name="Sun Q."/>
            <person name="Zhang L."/>
            <person name="Zhou B."/>
            <person name="Peng R."/>
            <person name="Zhang X."/>
            <person name="Liu F."/>
        </authorList>
    </citation>
    <scope>NUCLEOTIDE SEQUENCE [LARGE SCALE GENOMIC DNA]</scope>
    <source>
        <strain evidence="2">cv. PA1801</strain>
    </source>
</reference>
<dbReference type="AlphaFoldDB" id="A0A5B6V0D8"/>
<protein>
    <submittedName>
        <fullName evidence="1">Uncharacterized protein</fullName>
    </submittedName>
</protein>
<dbReference type="Proteomes" id="UP000325315">
    <property type="component" value="Unassembled WGS sequence"/>
</dbReference>
<proteinExistence type="predicted"/>
<evidence type="ECO:0000313" key="2">
    <source>
        <dbReference type="Proteomes" id="UP000325315"/>
    </source>
</evidence>
<dbReference type="EMBL" id="SMMG02000009">
    <property type="protein sequence ID" value="KAA3462596.1"/>
    <property type="molecule type" value="Genomic_DNA"/>
</dbReference>
<evidence type="ECO:0000313" key="1">
    <source>
        <dbReference type="EMBL" id="KAA3462596.1"/>
    </source>
</evidence>
<gene>
    <name evidence="1" type="ORF">EPI10_029068</name>
</gene>
<sequence>MAEVENFALPSQVIGPPAFITHASRAVVASGQNPSFRSSKKYSISLFLSCISVSLQVEGGEGIIRERIATTMGARALIVA</sequence>
<organism evidence="1 2">
    <name type="scientific">Gossypium australe</name>
    <dbReference type="NCBI Taxonomy" id="47621"/>
    <lineage>
        <taxon>Eukaryota</taxon>
        <taxon>Viridiplantae</taxon>
        <taxon>Streptophyta</taxon>
        <taxon>Embryophyta</taxon>
        <taxon>Tracheophyta</taxon>
        <taxon>Spermatophyta</taxon>
        <taxon>Magnoliopsida</taxon>
        <taxon>eudicotyledons</taxon>
        <taxon>Gunneridae</taxon>
        <taxon>Pentapetalae</taxon>
        <taxon>rosids</taxon>
        <taxon>malvids</taxon>
        <taxon>Malvales</taxon>
        <taxon>Malvaceae</taxon>
        <taxon>Malvoideae</taxon>
        <taxon>Gossypium</taxon>
    </lineage>
</organism>
<accession>A0A5B6V0D8</accession>
<keyword evidence="2" id="KW-1185">Reference proteome</keyword>
<comment type="caution">
    <text evidence="1">The sequence shown here is derived from an EMBL/GenBank/DDBJ whole genome shotgun (WGS) entry which is preliminary data.</text>
</comment>